<sequence length="341" mass="40156">MASYTVPKETLNYEDFFPGFKALFEAEEYASTLTTDEVEKAKTELNEDPKERVAAVQQLRDWINKQPHFECCTDTLYLLSFLRRCKFSQLECHAMLERNVCTLPSEVPEWSCNTDTLTERFRNILKEGFLIPLPHRDDEGRRVVLMRYGQLRLADPNLYDWREYLRLISVMLTILQREEATQVNGLVFLLDDTGIKVQHLTFVPIQKIRTVSRIFFSNFPGRVKALHLYNAGDLVNAILTLLGPLMPQKIRDRIVIHKNKLEDVYKHIPQRILPLEYLPDDYEGPSAGYVDDIRDFFLRELTRKEVRDRLVFLSTEKMRYMPEKKDNGQQLEQTFRKLNVD</sequence>
<dbReference type="PROSITE" id="PS50191">
    <property type="entry name" value="CRAL_TRIO"/>
    <property type="match status" value="1"/>
</dbReference>
<protein>
    <recommendedName>
        <fullName evidence="1">CRAL-TRIO domain-containing protein</fullName>
    </recommendedName>
</protein>
<dbReference type="Proteomes" id="UP000749559">
    <property type="component" value="Unassembled WGS sequence"/>
</dbReference>
<feature type="domain" description="CRAL-TRIO" evidence="1">
    <location>
        <begin position="117"/>
        <end position="290"/>
    </location>
</feature>
<organism evidence="2 3">
    <name type="scientific">Owenia fusiformis</name>
    <name type="common">Polychaete worm</name>
    <dbReference type="NCBI Taxonomy" id="6347"/>
    <lineage>
        <taxon>Eukaryota</taxon>
        <taxon>Metazoa</taxon>
        <taxon>Spiralia</taxon>
        <taxon>Lophotrochozoa</taxon>
        <taxon>Annelida</taxon>
        <taxon>Polychaeta</taxon>
        <taxon>Sedentaria</taxon>
        <taxon>Canalipalpata</taxon>
        <taxon>Sabellida</taxon>
        <taxon>Oweniida</taxon>
        <taxon>Oweniidae</taxon>
        <taxon>Owenia</taxon>
    </lineage>
</organism>
<evidence type="ECO:0000259" key="1">
    <source>
        <dbReference type="PROSITE" id="PS50191"/>
    </source>
</evidence>
<dbReference type="InterPro" id="IPR001251">
    <property type="entry name" value="CRAL-TRIO_dom"/>
</dbReference>
<dbReference type="AlphaFoldDB" id="A0A8S4N8J8"/>
<accession>A0A8S4N8J8</accession>
<evidence type="ECO:0000313" key="3">
    <source>
        <dbReference type="Proteomes" id="UP000749559"/>
    </source>
</evidence>
<reference evidence="2" key="1">
    <citation type="submission" date="2022-03" db="EMBL/GenBank/DDBJ databases">
        <authorList>
            <person name="Martin C."/>
        </authorList>
    </citation>
    <scope>NUCLEOTIDE SEQUENCE</scope>
</reference>
<comment type="caution">
    <text evidence="2">The sequence shown here is derived from an EMBL/GenBank/DDBJ whole genome shotgun (WGS) entry which is preliminary data.</text>
</comment>
<evidence type="ECO:0000313" key="2">
    <source>
        <dbReference type="EMBL" id="CAH1777230.1"/>
    </source>
</evidence>
<name>A0A8S4N8J8_OWEFU</name>
<dbReference type="GO" id="GO:0016020">
    <property type="term" value="C:membrane"/>
    <property type="evidence" value="ECO:0007669"/>
    <property type="project" value="TreeGrafter"/>
</dbReference>
<proteinExistence type="predicted"/>
<dbReference type="Gene3D" id="1.10.8.20">
    <property type="entry name" value="N-terminal domain of phosphatidylinositol transfer protein sec14p"/>
    <property type="match status" value="1"/>
</dbReference>
<dbReference type="OrthoDB" id="1434354at2759"/>
<dbReference type="PANTHER" id="PTHR10174">
    <property type="entry name" value="ALPHA-TOCOPHEROL TRANSFER PROTEIN-RELATED"/>
    <property type="match status" value="1"/>
</dbReference>
<dbReference type="SUPFAM" id="SSF52087">
    <property type="entry name" value="CRAL/TRIO domain"/>
    <property type="match status" value="1"/>
</dbReference>
<gene>
    <name evidence="2" type="ORF">OFUS_LOCUS4293</name>
</gene>
<dbReference type="InterPro" id="IPR036865">
    <property type="entry name" value="CRAL-TRIO_dom_sf"/>
</dbReference>
<dbReference type="CDD" id="cd00170">
    <property type="entry name" value="SEC14"/>
    <property type="match status" value="1"/>
</dbReference>
<dbReference type="PANTHER" id="PTHR10174:SF208">
    <property type="entry name" value="CRAL-TRIO DOMAIN-CONTAINING PROTEIN DDB_G0278031"/>
    <property type="match status" value="1"/>
</dbReference>
<dbReference type="InterPro" id="IPR036273">
    <property type="entry name" value="CRAL/TRIO_N_dom_sf"/>
</dbReference>
<dbReference type="SMART" id="SM00516">
    <property type="entry name" value="SEC14"/>
    <property type="match status" value="1"/>
</dbReference>
<dbReference type="EMBL" id="CAIIXF020000002">
    <property type="protein sequence ID" value="CAH1777230.1"/>
    <property type="molecule type" value="Genomic_DNA"/>
</dbReference>
<dbReference type="Pfam" id="PF00650">
    <property type="entry name" value="CRAL_TRIO"/>
    <property type="match status" value="1"/>
</dbReference>
<dbReference type="PRINTS" id="PR00180">
    <property type="entry name" value="CRETINALDHBP"/>
</dbReference>
<dbReference type="SUPFAM" id="SSF46938">
    <property type="entry name" value="CRAL/TRIO N-terminal domain"/>
    <property type="match status" value="1"/>
</dbReference>
<dbReference type="Gene3D" id="3.40.525.10">
    <property type="entry name" value="CRAL-TRIO lipid binding domain"/>
    <property type="match status" value="1"/>
</dbReference>
<keyword evidence="3" id="KW-1185">Reference proteome</keyword>
<dbReference type="GO" id="GO:1902936">
    <property type="term" value="F:phosphatidylinositol bisphosphate binding"/>
    <property type="evidence" value="ECO:0007669"/>
    <property type="project" value="TreeGrafter"/>
</dbReference>